<evidence type="ECO:0000256" key="1">
    <source>
        <dbReference type="SAM" id="MobiDB-lite"/>
    </source>
</evidence>
<dbReference type="PANTHER" id="PTHR34407">
    <property type="entry name" value="EXPRESSED PROTEIN"/>
    <property type="match status" value="1"/>
</dbReference>
<evidence type="ECO:0000256" key="2">
    <source>
        <dbReference type="SAM" id="Phobius"/>
    </source>
</evidence>
<organism evidence="4">
    <name type="scientific">Aureococcus anophagefferens</name>
    <name type="common">Harmful bloom alga</name>
    <dbReference type="NCBI Taxonomy" id="44056"/>
    <lineage>
        <taxon>Eukaryota</taxon>
        <taxon>Sar</taxon>
        <taxon>Stramenopiles</taxon>
        <taxon>Ochrophyta</taxon>
        <taxon>Pelagophyceae</taxon>
        <taxon>Pelagomonadales</taxon>
        <taxon>Pelagomonadaceae</taxon>
        <taxon>Aureococcus</taxon>
    </lineage>
</organism>
<keyword evidence="2" id="KW-0812">Transmembrane</keyword>
<proteinExistence type="predicted"/>
<dbReference type="KEGG" id="aaf:AURANDRAFT_63783"/>
<feature type="transmembrane region" description="Helical" evidence="2">
    <location>
        <begin position="396"/>
        <end position="417"/>
    </location>
</feature>
<name>F0Y7S5_AURAN</name>
<keyword evidence="2" id="KW-1133">Transmembrane helix</keyword>
<feature type="transmembrane region" description="Helical" evidence="2">
    <location>
        <begin position="163"/>
        <end position="181"/>
    </location>
</feature>
<dbReference type="InParanoid" id="F0Y7S5"/>
<feature type="compositionally biased region" description="Basic and acidic residues" evidence="1">
    <location>
        <begin position="17"/>
        <end position="37"/>
    </location>
</feature>
<reference evidence="3 4" key="1">
    <citation type="journal article" date="2011" name="Proc. Natl. Acad. Sci. U.S.A.">
        <title>Niche of harmful alga Aureococcus anophagefferens revealed through ecogenomics.</title>
        <authorList>
            <person name="Gobler C.J."/>
            <person name="Berry D.L."/>
            <person name="Dyhrman S.T."/>
            <person name="Wilhelm S.W."/>
            <person name="Salamov A."/>
            <person name="Lobanov A.V."/>
            <person name="Zhang Y."/>
            <person name="Collier J.L."/>
            <person name="Wurch L.L."/>
            <person name="Kustka A.B."/>
            <person name="Dill B.D."/>
            <person name="Shah M."/>
            <person name="VerBerkmoes N.C."/>
            <person name="Kuo A."/>
            <person name="Terry A."/>
            <person name="Pangilinan J."/>
            <person name="Lindquist E.A."/>
            <person name="Lucas S."/>
            <person name="Paulsen I.T."/>
            <person name="Hattenrath-Lehmann T.K."/>
            <person name="Talmage S.C."/>
            <person name="Walker E.A."/>
            <person name="Koch F."/>
            <person name="Burson A.M."/>
            <person name="Marcoval M.A."/>
            <person name="Tang Y.Z."/>
            <person name="Lecleir G.R."/>
            <person name="Coyne K.J."/>
            <person name="Berg G.M."/>
            <person name="Bertrand E.M."/>
            <person name="Saito M.A."/>
            <person name="Gladyshev V.N."/>
            <person name="Grigoriev I.V."/>
        </authorList>
    </citation>
    <scope>NUCLEOTIDE SEQUENCE [LARGE SCALE GENOMIC DNA]</scope>
    <source>
        <strain evidence="4">CCMP 1984</strain>
    </source>
</reference>
<keyword evidence="4" id="KW-1185">Reference proteome</keyword>
<evidence type="ECO:0000313" key="3">
    <source>
        <dbReference type="EMBL" id="EGB08841.1"/>
    </source>
</evidence>
<evidence type="ECO:0000313" key="4">
    <source>
        <dbReference type="Proteomes" id="UP000002729"/>
    </source>
</evidence>
<accession>F0Y7S5</accession>
<feature type="transmembrane region" description="Helical" evidence="2">
    <location>
        <begin position="438"/>
        <end position="456"/>
    </location>
</feature>
<dbReference type="PANTHER" id="PTHR34407:SF1">
    <property type="entry name" value="SGNH HYDROLASE-TYPE ESTERASE DOMAIN-CONTAINING PROTEIN"/>
    <property type="match status" value="1"/>
</dbReference>
<gene>
    <name evidence="3" type="ORF">AURANDRAFT_63783</name>
</gene>
<keyword evidence="2" id="KW-0472">Membrane</keyword>
<feature type="region of interest" description="Disordered" evidence="1">
    <location>
        <begin position="17"/>
        <end position="38"/>
    </location>
</feature>
<dbReference type="GeneID" id="20224498"/>
<dbReference type="EMBL" id="GL833127">
    <property type="protein sequence ID" value="EGB08841.1"/>
    <property type="molecule type" value="Genomic_DNA"/>
</dbReference>
<dbReference type="RefSeq" id="XP_009036819.1">
    <property type="nucleotide sequence ID" value="XM_009038571.1"/>
</dbReference>
<feature type="transmembrane region" description="Helical" evidence="2">
    <location>
        <begin position="121"/>
        <end position="142"/>
    </location>
</feature>
<feature type="transmembrane region" description="Helical" evidence="2">
    <location>
        <begin position="365"/>
        <end position="390"/>
    </location>
</feature>
<sequence>MSHDDIIIMKGAEASDVEGHAKGAEAPEKQPTKEHTTTKWRRAVALISGGGPSSYGGDTRAAALGAWRADALAAACPLALLAGALQLAAVAPSRRANARALAAVHEDLPDHAATLLRLLDAASIVAGCAILAGALLVGAAAASARRHGAGLGGASARLARRGMAVATCAPFLVLLLVPLAASVRWSDLQEQLCEDTLSLLVADGSRAARGLLFVLDHGAELGALDDAWDVEDVSRDGALAAQRYCASYGKGWNERLFEATLPRVLAAAEACASATATACPATCPAELCANADAASQVAAIALEAAALGAAATAAEQALTSAELVVSTLLALHAFRLLAPPSLAVANAFAAALAEACRLYPGAPLLGSLLVCVALFGLPLAAAPLAAIYQLVGSPRLLPAIWLALASQAALLIAAAPLEAEAGGGDVERRLDMASAARVVALLGAGVAAAAFALSPADYAAGLDELLAVAPITATACAAPPGGGNATVVRFGAVDESGLRVAGRGWGRVVAKWRCAKQMKIAVLGGSMTCGGNLAKRHNDKTKAWPARLLAKLRSSLGAGVALHNACEPASSLGWCVSLLSTHVPPGTDIVVVDYSQNDNRPTIEDAREGGAAVDELVSVAAEAFLVALAKLAGSRREPPPAVLFLTTILPPKFHQPTTAPALKGWRALWADPARAAAYGAVLQGHARIYDRVARFHGASSFALQDHDGLWPAGEFLGNARLDRLWRAPAAKGGDVDHHPGVPAHEFVADAAHAAVLALVRRAERGDGAVVPDWAPAGGTLASANELAELSACSLGMAAHLVAADVEAAASPGAQVRAGGGWSLRRDRPDKPPGWIVNATATATSELSIVVPCGHTGTVGLEYLRSYEGMGSVTATFATIDVEKIKFNELICAGDDECAAYAAAPGSKVRVSAVDTVALNATWPQAESLAVVRQFKVACHNHAMVWNPVVVKLRPDPGDRGKFKLLSIFTC</sequence>
<dbReference type="SUPFAM" id="SSF52266">
    <property type="entry name" value="SGNH hydrolase"/>
    <property type="match status" value="1"/>
</dbReference>
<protein>
    <submittedName>
        <fullName evidence="3">Uncharacterized protein</fullName>
    </submittedName>
</protein>
<dbReference type="Proteomes" id="UP000002729">
    <property type="component" value="Unassembled WGS sequence"/>
</dbReference>
<dbReference type="AlphaFoldDB" id="F0Y7S5"/>